<comment type="caution">
    <text evidence="2">The sequence shown here is derived from an EMBL/GenBank/DDBJ whole genome shotgun (WGS) entry which is preliminary data.</text>
</comment>
<organism evidence="2 3">
    <name type="scientific">Candidatus Sungbacteria bacterium RIFCSPLOWO2_12_FULL_41_11</name>
    <dbReference type="NCBI Taxonomy" id="1802286"/>
    <lineage>
        <taxon>Bacteria</taxon>
        <taxon>Candidatus Sungiibacteriota</taxon>
    </lineage>
</organism>
<reference evidence="2 3" key="1">
    <citation type="journal article" date="2016" name="Nat. Commun.">
        <title>Thousands of microbial genomes shed light on interconnected biogeochemical processes in an aquifer system.</title>
        <authorList>
            <person name="Anantharaman K."/>
            <person name="Brown C.T."/>
            <person name="Hug L.A."/>
            <person name="Sharon I."/>
            <person name="Castelle C.J."/>
            <person name="Probst A.J."/>
            <person name="Thomas B.C."/>
            <person name="Singh A."/>
            <person name="Wilkins M.J."/>
            <person name="Karaoz U."/>
            <person name="Brodie E.L."/>
            <person name="Williams K.H."/>
            <person name="Hubbard S.S."/>
            <person name="Banfield J.F."/>
        </authorList>
    </citation>
    <scope>NUCLEOTIDE SEQUENCE [LARGE SCALE GENOMIC DNA]</scope>
</reference>
<gene>
    <name evidence="2" type="ORF">A3G49_01960</name>
</gene>
<evidence type="ECO:0000256" key="1">
    <source>
        <dbReference type="SAM" id="MobiDB-lite"/>
    </source>
</evidence>
<dbReference type="AlphaFoldDB" id="A0A1G2LU25"/>
<sequence length="108" mass="12822">MSETARIQFSIKKRNTHLHSREHVLADDLSKAMLEPKKFAAYLGIAKMYEEPDLRALTRSILEKKDLDFKNRGKYFFGALRRLERKQNVRHGNKNNKEIKRKKARKSH</sequence>
<protein>
    <submittedName>
        <fullName evidence="2">Uncharacterized protein</fullName>
    </submittedName>
</protein>
<evidence type="ECO:0000313" key="2">
    <source>
        <dbReference type="EMBL" id="OHA14369.1"/>
    </source>
</evidence>
<name>A0A1G2LU25_9BACT</name>
<proteinExistence type="predicted"/>
<dbReference type="EMBL" id="MHQY01000008">
    <property type="protein sequence ID" value="OHA14369.1"/>
    <property type="molecule type" value="Genomic_DNA"/>
</dbReference>
<dbReference type="Proteomes" id="UP000177171">
    <property type="component" value="Unassembled WGS sequence"/>
</dbReference>
<feature type="region of interest" description="Disordered" evidence="1">
    <location>
        <begin position="86"/>
        <end position="108"/>
    </location>
</feature>
<evidence type="ECO:0000313" key="3">
    <source>
        <dbReference type="Proteomes" id="UP000177171"/>
    </source>
</evidence>
<feature type="compositionally biased region" description="Basic residues" evidence="1">
    <location>
        <begin position="88"/>
        <end position="108"/>
    </location>
</feature>
<accession>A0A1G2LU25</accession>